<keyword evidence="3" id="KW-0804">Transcription</keyword>
<dbReference type="GO" id="GO:0003677">
    <property type="term" value="F:DNA binding"/>
    <property type="evidence" value="ECO:0007669"/>
    <property type="project" value="UniProtKB-KW"/>
</dbReference>
<gene>
    <name evidence="5" type="ORF">GLS40_14065</name>
</gene>
<dbReference type="RefSeq" id="WP_160383367.1">
    <property type="nucleotide sequence ID" value="NZ_WNXQ01000008.1"/>
</dbReference>
<comment type="caution">
    <text evidence="5">The sequence shown here is derived from an EMBL/GenBank/DDBJ whole genome shotgun (WGS) entry which is preliminary data.</text>
</comment>
<keyword evidence="2" id="KW-0238">DNA-binding</keyword>
<dbReference type="InterPro" id="IPR000835">
    <property type="entry name" value="HTH_MarR-typ"/>
</dbReference>
<evidence type="ECO:0000259" key="4">
    <source>
        <dbReference type="PROSITE" id="PS50995"/>
    </source>
</evidence>
<evidence type="ECO:0000256" key="2">
    <source>
        <dbReference type="ARBA" id="ARBA00023125"/>
    </source>
</evidence>
<evidence type="ECO:0000313" key="6">
    <source>
        <dbReference type="Proteomes" id="UP000443843"/>
    </source>
</evidence>
<dbReference type="PRINTS" id="PR00598">
    <property type="entry name" value="HTHMARR"/>
</dbReference>
<dbReference type="GO" id="GO:0006950">
    <property type="term" value="P:response to stress"/>
    <property type="evidence" value="ECO:0007669"/>
    <property type="project" value="TreeGrafter"/>
</dbReference>
<dbReference type="GO" id="GO:0003700">
    <property type="term" value="F:DNA-binding transcription factor activity"/>
    <property type="evidence" value="ECO:0007669"/>
    <property type="project" value="InterPro"/>
</dbReference>
<dbReference type="SUPFAM" id="SSF46785">
    <property type="entry name" value="Winged helix' DNA-binding domain"/>
    <property type="match status" value="1"/>
</dbReference>
<dbReference type="PROSITE" id="PS50995">
    <property type="entry name" value="HTH_MARR_2"/>
    <property type="match status" value="1"/>
</dbReference>
<evidence type="ECO:0000313" key="5">
    <source>
        <dbReference type="EMBL" id="MWB79162.1"/>
    </source>
</evidence>
<reference evidence="5 6" key="1">
    <citation type="submission" date="2019-11" db="EMBL/GenBank/DDBJ databases">
        <title>Pseudooceanicola pacifica sp. nov., isolated from deep-sea sediment of the Pacific Ocean.</title>
        <authorList>
            <person name="Lyu L."/>
        </authorList>
    </citation>
    <scope>NUCLEOTIDE SEQUENCE [LARGE SCALE GENOMIC DNA]</scope>
    <source>
        <strain evidence="5 6">216_PA32_1</strain>
    </source>
</reference>
<keyword evidence="1" id="KW-0805">Transcription regulation</keyword>
<dbReference type="PANTHER" id="PTHR33164">
    <property type="entry name" value="TRANSCRIPTIONAL REGULATOR, MARR FAMILY"/>
    <property type="match status" value="1"/>
</dbReference>
<dbReference type="SMART" id="SM00347">
    <property type="entry name" value="HTH_MARR"/>
    <property type="match status" value="1"/>
</dbReference>
<evidence type="ECO:0000256" key="1">
    <source>
        <dbReference type="ARBA" id="ARBA00023015"/>
    </source>
</evidence>
<dbReference type="Gene3D" id="1.10.10.10">
    <property type="entry name" value="Winged helix-like DNA-binding domain superfamily/Winged helix DNA-binding domain"/>
    <property type="match status" value="1"/>
</dbReference>
<dbReference type="Proteomes" id="UP000443843">
    <property type="component" value="Unassembled WGS sequence"/>
</dbReference>
<dbReference type="AlphaFoldDB" id="A0A844WEL6"/>
<sequence>MSEQKQQDLEPGFIFQRVARQRLRLTDKRLAPHNLTSAQVFLLNWLLHRDGMTQKELAQRLSIGTVAVSGMVDRLEVAGLVRRGQDPNDRRAKKVWLKDSVRTNRELLSGLAKEINDVSFKGMSATEIKTLLGLMDKVHRNLVEALDADDPSKWVNEQPIRR</sequence>
<organism evidence="5 6">
    <name type="scientific">Pseudooceanicola pacificus</name>
    <dbReference type="NCBI Taxonomy" id="2676438"/>
    <lineage>
        <taxon>Bacteria</taxon>
        <taxon>Pseudomonadati</taxon>
        <taxon>Pseudomonadota</taxon>
        <taxon>Alphaproteobacteria</taxon>
        <taxon>Rhodobacterales</taxon>
        <taxon>Paracoccaceae</taxon>
        <taxon>Pseudooceanicola</taxon>
    </lineage>
</organism>
<proteinExistence type="predicted"/>
<evidence type="ECO:0000256" key="3">
    <source>
        <dbReference type="ARBA" id="ARBA00023163"/>
    </source>
</evidence>
<keyword evidence="6" id="KW-1185">Reference proteome</keyword>
<feature type="domain" description="HTH marR-type" evidence="4">
    <location>
        <begin position="1"/>
        <end position="140"/>
    </location>
</feature>
<accession>A0A844WEL6</accession>
<dbReference type="EMBL" id="WNXQ01000008">
    <property type="protein sequence ID" value="MWB79162.1"/>
    <property type="molecule type" value="Genomic_DNA"/>
</dbReference>
<dbReference type="Pfam" id="PF01047">
    <property type="entry name" value="MarR"/>
    <property type="match status" value="1"/>
</dbReference>
<dbReference type="PANTHER" id="PTHR33164:SF64">
    <property type="entry name" value="TRANSCRIPTIONAL REGULATOR SLYA"/>
    <property type="match status" value="1"/>
</dbReference>
<dbReference type="InterPro" id="IPR036388">
    <property type="entry name" value="WH-like_DNA-bd_sf"/>
</dbReference>
<dbReference type="InterPro" id="IPR039422">
    <property type="entry name" value="MarR/SlyA-like"/>
</dbReference>
<dbReference type="InterPro" id="IPR036390">
    <property type="entry name" value="WH_DNA-bd_sf"/>
</dbReference>
<protein>
    <submittedName>
        <fullName evidence="5">MarR family transcriptional regulator</fullName>
    </submittedName>
</protein>
<name>A0A844WEL6_9RHOB</name>